<evidence type="ECO:0000256" key="3">
    <source>
        <dbReference type="ARBA" id="ARBA00021622"/>
    </source>
</evidence>
<comment type="function">
    <text evidence="12 13">Required for formation of the rod structure in the basal body of the flagellar apparatus. Together with FliI and FliH, may constitute the export apparatus of flagellin.</text>
</comment>
<keyword evidence="14" id="KW-0969">Cilium</keyword>
<dbReference type="PATRIC" id="fig|270351.10.peg.4036"/>
<dbReference type="GO" id="GO:0044780">
    <property type="term" value="P:bacterial-type flagellum assembly"/>
    <property type="evidence" value="ECO:0007669"/>
    <property type="project" value="InterPro"/>
</dbReference>
<evidence type="ECO:0000256" key="2">
    <source>
        <dbReference type="ARBA" id="ARBA00010690"/>
    </source>
</evidence>
<keyword evidence="9 13" id="KW-1133">Transmembrane helix</keyword>
<reference evidence="15" key="2">
    <citation type="submission" date="2015-01" db="EMBL/GenBank/DDBJ databases">
        <title>Complete genome sequence of Methylobacterium aquaticum strain 22A.</title>
        <authorList>
            <person name="Tani A."/>
            <person name="Ogura Y."/>
            <person name="Hayashi T."/>
        </authorList>
    </citation>
    <scope>NUCLEOTIDE SEQUENCE [LARGE SCALE GENOMIC DNA]</scope>
    <source>
        <strain evidence="15">MA-22A</strain>
    </source>
</reference>
<keyword evidence="8 13" id="KW-0653">Protein transport</keyword>
<comment type="similarity">
    <text evidence="2 13">Belongs to the type III secretion exporter family.</text>
</comment>
<dbReference type="InterPro" id="IPR006135">
    <property type="entry name" value="T3SS_substrate_exporter"/>
</dbReference>
<dbReference type="KEGG" id="maqu:Maq22A_c20855"/>
<accession>A0A0C6FF76</accession>
<feature type="transmembrane region" description="Helical" evidence="13">
    <location>
        <begin position="187"/>
        <end position="214"/>
    </location>
</feature>
<evidence type="ECO:0000256" key="12">
    <source>
        <dbReference type="ARBA" id="ARBA00025078"/>
    </source>
</evidence>
<dbReference type="InterPro" id="IPR006136">
    <property type="entry name" value="FlhB"/>
</dbReference>
<gene>
    <name evidence="13 14" type="primary">flhB</name>
    <name evidence="14" type="ORF">Maq22A_c20855</name>
</gene>
<dbReference type="GO" id="GO:0005886">
    <property type="term" value="C:plasma membrane"/>
    <property type="evidence" value="ECO:0007669"/>
    <property type="project" value="UniProtKB-SubCell"/>
</dbReference>
<keyword evidence="14" id="KW-0282">Flagellum</keyword>
<organism evidence="14 15">
    <name type="scientific">Methylobacterium aquaticum</name>
    <dbReference type="NCBI Taxonomy" id="270351"/>
    <lineage>
        <taxon>Bacteria</taxon>
        <taxon>Pseudomonadati</taxon>
        <taxon>Pseudomonadota</taxon>
        <taxon>Alphaproteobacteria</taxon>
        <taxon>Hyphomicrobiales</taxon>
        <taxon>Methylobacteriaceae</taxon>
        <taxon>Methylobacterium</taxon>
    </lineage>
</organism>
<reference evidence="14 15" key="1">
    <citation type="journal article" date="2015" name="Genome Announc.">
        <title>Complete Genome Sequence of Methylobacterium aquaticum Strain 22A, Isolated from Racomitrium japonicum Moss.</title>
        <authorList>
            <person name="Tani A."/>
            <person name="Ogura Y."/>
            <person name="Hayashi T."/>
            <person name="Kimbara K."/>
        </authorList>
    </citation>
    <scope>NUCLEOTIDE SEQUENCE [LARGE SCALE GENOMIC DNA]</scope>
    <source>
        <strain evidence="14 15">MA-22A</strain>
    </source>
</reference>
<keyword evidence="6 13" id="KW-0812">Transmembrane</keyword>
<keyword evidence="4 13" id="KW-0813">Transport</keyword>
<keyword evidence="5 13" id="KW-1003">Cell membrane</keyword>
<sequence>MSEETDQESKTEAATERKVRDAIEKGDVPFSREAPVFASILGLLVCLSLVVRDRAAALARDLSSFLDHPGGFALGSAEDALTLMHATGFALARFLTPILLVLIGFGLVASLAQNVPSLVADRIAPKWNRVSPASGWSRIFGRSGQVEFLKAVLKVSSVSLVVLLLLRSEQGKAVSAMFVDPSQLPELILTTAIRLVSAVSIATIVIVAGDLVWARLRWQRSLKMSRQEIKDEHKQVEGDPTVKARLRSLAQDRTRKRMLGQVDRATVVIANPTHFAIALRYEPSEGPAPIVLAKGQDLIALRIREIAEQKGIPVIEDKPLARSLYDAVQVDQMIPAEFYRAVAQILFFLFARQR</sequence>
<keyword evidence="10 13" id="KW-0472">Membrane</keyword>
<evidence type="ECO:0000256" key="5">
    <source>
        <dbReference type="ARBA" id="ARBA00022475"/>
    </source>
</evidence>
<dbReference type="Gene3D" id="3.40.1690.10">
    <property type="entry name" value="secretion proteins EscU"/>
    <property type="match status" value="1"/>
</dbReference>
<keyword evidence="14" id="KW-0966">Cell projection</keyword>
<dbReference type="RefSeq" id="WP_060848198.1">
    <property type="nucleotide sequence ID" value="NZ_AP014704.1"/>
</dbReference>
<dbReference type="NCBIfam" id="TIGR00328">
    <property type="entry name" value="flhB"/>
    <property type="match status" value="1"/>
</dbReference>
<evidence type="ECO:0000256" key="4">
    <source>
        <dbReference type="ARBA" id="ARBA00022448"/>
    </source>
</evidence>
<dbReference type="Proteomes" id="UP000061432">
    <property type="component" value="Chromosome"/>
</dbReference>
<dbReference type="EMBL" id="AP014704">
    <property type="protein sequence ID" value="BAQ47208.1"/>
    <property type="molecule type" value="Genomic_DNA"/>
</dbReference>
<evidence type="ECO:0000313" key="15">
    <source>
        <dbReference type="Proteomes" id="UP000061432"/>
    </source>
</evidence>
<dbReference type="Gene3D" id="6.10.250.2080">
    <property type="match status" value="1"/>
</dbReference>
<feature type="transmembrane region" description="Helical" evidence="13">
    <location>
        <begin position="98"/>
        <end position="119"/>
    </location>
</feature>
<evidence type="ECO:0000256" key="6">
    <source>
        <dbReference type="ARBA" id="ARBA00022692"/>
    </source>
</evidence>
<keyword evidence="11 13" id="KW-1006">Bacterial flagellum protein export</keyword>
<dbReference type="PRINTS" id="PR00950">
    <property type="entry name" value="TYPE3IMSPROT"/>
</dbReference>
<keyword evidence="7 13" id="KW-1005">Bacterial flagellum biogenesis</keyword>
<dbReference type="InterPro" id="IPR029025">
    <property type="entry name" value="T3SS_substrate_exporter_C"/>
</dbReference>
<dbReference type="PANTHER" id="PTHR30531">
    <property type="entry name" value="FLAGELLAR BIOSYNTHETIC PROTEIN FLHB"/>
    <property type="match status" value="1"/>
</dbReference>
<evidence type="ECO:0000256" key="10">
    <source>
        <dbReference type="ARBA" id="ARBA00023136"/>
    </source>
</evidence>
<evidence type="ECO:0000256" key="13">
    <source>
        <dbReference type="RuleBase" id="RU364091"/>
    </source>
</evidence>
<evidence type="ECO:0000256" key="11">
    <source>
        <dbReference type="ARBA" id="ARBA00023225"/>
    </source>
</evidence>
<evidence type="ECO:0000256" key="7">
    <source>
        <dbReference type="ARBA" id="ARBA00022795"/>
    </source>
</evidence>
<evidence type="ECO:0000313" key="14">
    <source>
        <dbReference type="EMBL" id="BAQ47208.1"/>
    </source>
</evidence>
<comment type="subcellular location">
    <subcellularLocation>
        <location evidence="1">Cell membrane</location>
        <topology evidence="1">Multi-pass membrane protein</topology>
    </subcellularLocation>
</comment>
<feature type="transmembrane region" description="Helical" evidence="13">
    <location>
        <begin position="34"/>
        <end position="51"/>
    </location>
</feature>
<dbReference type="PANTHER" id="PTHR30531:SF12">
    <property type="entry name" value="FLAGELLAR BIOSYNTHETIC PROTEIN FLHB"/>
    <property type="match status" value="1"/>
</dbReference>
<dbReference type="GO" id="GO:0009306">
    <property type="term" value="P:protein secretion"/>
    <property type="evidence" value="ECO:0007669"/>
    <property type="project" value="InterPro"/>
</dbReference>
<dbReference type="AlphaFoldDB" id="A0A0C6FF76"/>
<proteinExistence type="inferred from homology"/>
<protein>
    <recommendedName>
        <fullName evidence="3 13">Flagellar biosynthetic protein FlhB</fullName>
    </recommendedName>
</protein>
<evidence type="ECO:0000256" key="8">
    <source>
        <dbReference type="ARBA" id="ARBA00022927"/>
    </source>
</evidence>
<dbReference type="OrthoDB" id="9807950at2"/>
<evidence type="ECO:0000256" key="9">
    <source>
        <dbReference type="ARBA" id="ARBA00022989"/>
    </source>
</evidence>
<dbReference type="Pfam" id="PF01312">
    <property type="entry name" value="Bac_export_2"/>
    <property type="match status" value="1"/>
</dbReference>
<dbReference type="SUPFAM" id="SSF160544">
    <property type="entry name" value="EscU C-terminal domain-like"/>
    <property type="match status" value="1"/>
</dbReference>
<dbReference type="STRING" id="270351.Maq22A_c20855"/>
<name>A0A0C6FF76_9HYPH</name>
<evidence type="ECO:0000256" key="1">
    <source>
        <dbReference type="ARBA" id="ARBA00004651"/>
    </source>
</evidence>
<comment type="caution">
    <text evidence="13">Lacks conserved residue(s) required for the propagation of feature annotation.</text>
</comment>
<dbReference type="FunFam" id="3.40.1690.10:FF:000001">
    <property type="entry name" value="Flagellar biosynthetic protein FlhB"/>
    <property type="match status" value="1"/>
</dbReference>